<protein>
    <submittedName>
        <fullName evidence="3">Uncharacterized protein</fullName>
    </submittedName>
</protein>
<gene>
    <name evidence="3" type="ORF">SHERM_12528</name>
</gene>
<reference evidence="3" key="1">
    <citation type="submission" date="2019-12" db="EMBL/GenBank/DDBJ databases">
        <authorList>
            <person name="Scholes J."/>
        </authorList>
    </citation>
    <scope>NUCLEOTIDE SEQUENCE</scope>
</reference>
<sequence>MNNITTSESSSGGESGWTTYWDQLSNSTDSNDNRKKLTYDDDDDDSLSIVSDASSGPRLSRNEDHSSSFSGDHKKTSKRKNNTKEDKKHNQFSLDDTATSPFFHSNQDNMGPNQNHCSRPVEHFEREPSPKKHLGSRKGKSDLLFQVVIEECRLDIDRAGRFSISFGLQVQLEILMIYLSDHTFLGGDSRDGCSSLDGDGVLGLEGCGAGGDCVPSTSSSCSSGMIFCLHDAVLRMSYIRAIAEEYAFLGFLLQFVTIFLLNVDVADTPKDS</sequence>
<feature type="compositionally biased region" description="Basic and acidic residues" evidence="1">
    <location>
        <begin position="60"/>
        <end position="74"/>
    </location>
</feature>
<keyword evidence="4" id="KW-1185">Reference proteome</keyword>
<feature type="transmembrane region" description="Helical" evidence="2">
    <location>
        <begin position="246"/>
        <end position="263"/>
    </location>
</feature>
<organism evidence="3 4">
    <name type="scientific">Striga hermonthica</name>
    <name type="common">Purple witchweed</name>
    <name type="synonym">Buchnera hermonthica</name>
    <dbReference type="NCBI Taxonomy" id="68872"/>
    <lineage>
        <taxon>Eukaryota</taxon>
        <taxon>Viridiplantae</taxon>
        <taxon>Streptophyta</taxon>
        <taxon>Embryophyta</taxon>
        <taxon>Tracheophyta</taxon>
        <taxon>Spermatophyta</taxon>
        <taxon>Magnoliopsida</taxon>
        <taxon>eudicotyledons</taxon>
        <taxon>Gunneridae</taxon>
        <taxon>Pentapetalae</taxon>
        <taxon>asterids</taxon>
        <taxon>lamiids</taxon>
        <taxon>Lamiales</taxon>
        <taxon>Orobanchaceae</taxon>
        <taxon>Buchnereae</taxon>
        <taxon>Striga</taxon>
    </lineage>
</organism>
<feature type="region of interest" description="Disordered" evidence="1">
    <location>
        <begin position="1"/>
        <end position="137"/>
    </location>
</feature>
<dbReference type="OrthoDB" id="759087at2759"/>
<name>A0A9N7MNN1_STRHE</name>
<evidence type="ECO:0000256" key="1">
    <source>
        <dbReference type="SAM" id="MobiDB-lite"/>
    </source>
</evidence>
<comment type="caution">
    <text evidence="3">The sequence shown here is derived from an EMBL/GenBank/DDBJ whole genome shotgun (WGS) entry which is preliminary data.</text>
</comment>
<dbReference type="Proteomes" id="UP001153555">
    <property type="component" value="Unassembled WGS sequence"/>
</dbReference>
<dbReference type="EMBL" id="CACSLK010008332">
    <property type="protein sequence ID" value="CAA0811321.1"/>
    <property type="molecule type" value="Genomic_DNA"/>
</dbReference>
<proteinExistence type="predicted"/>
<evidence type="ECO:0000256" key="2">
    <source>
        <dbReference type="SAM" id="Phobius"/>
    </source>
</evidence>
<keyword evidence="2" id="KW-1133">Transmembrane helix</keyword>
<keyword evidence="2" id="KW-0812">Transmembrane</keyword>
<evidence type="ECO:0000313" key="4">
    <source>
        <dbReference type="Proteomes" id="UP001153555"/>
    </source>
</evidence>
<accession>A0A9N7MNN1</accession>
<feature type="compositionally biased region" description="Polar residues" evidence="1">
    <location>
        <begin position="17"/>
        <end position="30"/>
    </location>
</feature>
<dbReference type="AlphaFoldDB" id="A0A9N7MNN1"/>
<feature type="compositionally biased region" description="Polar residues" evidence="1">
    <location>
        <begin position="91"/>
        <end position="117"/>
    </location>
</feature>
<keyword evidence="2" id="KW-0472">Membrane</keyword>
<feature type="compositionally biased region" description="Basic and acidic residues" evidence="1">
    <location>
        <begin position="119"/>
        <end position="130"/>
    </location>
</feature>
<evidence type="ECO:0000313" key="3">
    <source>
        <dbReference type="EMBL" id="CAA0811321.1"/>
    </source>
</evidence>